<dbReference type="OrthoDB" id="9800168at2"/>
<dbReference type="InterPro" id="IPR040807">
    <property type="entry name" value="DUF5522"/>
</dbReference>
<dbReference type="Pfam" id="PF17653">
    <property type="entry name" value="DUF5522"/>
    <property type="match status" value="1"/>
</dbReference>
<protein>
    <submittedName>
        <fullName evidence="1">Uncharacterized protein</fullName>
    </submittedName>
</protein>
<proteinExistence type="predicted"/>
<dbReference type="Proteomes" id="UP000297739">
    <property type="component" value="Unassembled WGS sequence"/>
</dbReference>
<sequence>MALTPQPLQPGDYYLSPEGFMVFTEQYHLRRGFCCKSRCRHCPWGFATDEKRAPAPLPGC</sequence>
<evidence type="ECO:0000313" key="1">
    <source>
        <dbReference type="EMBL" id="TGE15289.1"/>
    </source>
</evidence>
<name>A0A4Z0PJ84_9BACT</name>
<keyword evidence="2" id="KW-1185">Reference proteome</keyword>
<evidence type="ECO:0000313" key="2">
    <source>
        <dbReference type="Proteomes" id="UP000297739"/>
    </source>
</evidence>
<dbReference type="EMBL" id="SRLD01000024">
    <property type="protein sequence ID" value="TGE15289.1"/>
    <property type="molecule type" value="Genomic_DNA"/>
</dbReference>
<accession>A0A4Z0PJ84</accession>
<comment type="caution">
    <text evidence="1">The sequence shown here is derived from an EMBL/GenBank/DDBJ whole genome shotgun (WGS) entry which is preliminary data.</text>
</comment>
<gene>
    <name evidence="1" type="ORF">E5J99_12995</name>
</gene>
<dbReference type="AlphaFoldDB" id="A0A4Z0PJ84"/>
<organism evidence="1 2">
    <name type="scientific">Hymenobacter elongatus</name>
    <dbReference type="NCBI Taxonomy" id="877208"/>
    <lineage>
        <taxon>Bacteria</taxon>
        <taxon>Pseudomonadati</taxon>
        <taxon>Bacteroidota</taxon>
        <taxon>Cytophagia</taxon>
        <taxon>Cytophagales</taxon>
        <taxon>Hymenobacteraceae</taxon>
        <taxon>Hymenobacter</taxon>
    </lineage>
</organism>
<reference evidence="1 2" key="1">
    <citation type="submission" date="2019-04" db="EMBL/GenBank/DDBJ databases">
        <authorList>
            <person name="Feng G."/>
            <person name="Zhang J."/>
            <person name="Zhu H."/>
        </authorList>
    </citation>
    <scope>NUCLEOTIDE SEQUENCE [LARGE SCALE GENOMIC DNA]</scope>
    <source>
        <strain evidence="1 2">JCM 17223</strain>
    </source>
</reference>